<dbReference type="Proteomes" id="UP000245946">
    <property type="component" value="Unassembled WGS sequence"/>
</dbReference>
<dbReference type="InterPro" id="IPR003120">
    <property type="entry name" value="Ste12"/>
</dbReference>
<proteinExistence type="predicted"/>
<feature type="region of interest" description="Disordered" evidence="3">
    <location>
        <begin position="1"/>
        <end position="26"/>
    </location>
</feature>
<sequence>MSLSPELQRGDASLAPHPSAACSPPSRLGAERHLDLNLLCALPSPQAHLSGAPSALGLSNLSPDRSSFSCGSLDYIHWQRAGASDVSYGGSSASSYVPSPASRAREDAYSAFALNTFDFSARRSRATSVSSLRSTYEPSPPPSPTSEGDLFFADWTLASPIRTTRRVSDMELDAARSMSELRPFDTKRIYSTSINEFAFTNSSMSPPSPAESLSELSDVSNTADCGGVDTRSKPIARPRRAAASSPAVSSDFDHGAQRFPWAVAHRQLKHWLATAPDVLRATRLSDYGVTLGADVGNTSLRRAAEEGDLLVSTPSAVAGQAASLVLERQHSRRATKSTSSPSSAAALCDALTVHSFALPPSYITASLWHASSADSRINCLRWNGDVWLTVHDIIAVLVFRLACLGFDVSTPAARAKLSEGCYSDLRACFEVRDFLAIEAGSSVLKAFASIGAVKSTKTQRVYRWGSICHDRLLVSALQRDVERVSKGIEVVCSPVREPALSLKLATKPDVASQLGIADSPTISPGILTVFAFGAPSSYASGRGYGVLRAASENVTVAWDLPAGRNGRTRRSSSPYKLKAPPASSGAKQPSGSHSAPKLSAALPPTTPSAAGSAIATRSRRKMLSAALV</sequence>
<dbReference type="Pfam" id="PF02200">
    <property type="entry name" value="STE"/>
    <property type="match status" value="1"/>
</dbReference>
<accession>A0A316Z3C1</accession>
<organism evidence="4 5">
    <name type="scientific">Tilletiopsis washingtonensis</name>
    <dbReference type="NCBI Taxonomy" id="58919"/>
    <lineage>
        <taxon>Eukaryota</taxon>
        <taxon>Fungi</taxon>
        <taxon>Dikarya</taxon>
        <taxon>Basidiomycota</taxon>
        <taxon>Ustilaginomycotina</taxon>
        <taxon>Exobasidiomycetes</taxon>
        <taxon>Entylomatales</taxon>
        <taxon>Entylomatales incertae sedis</taxon>
        <taxon>Tilletiopsis</taxon>
    </lineage>
</organism>
<dbReference type="SMART" id="SM00424">
    <property type="entry name" value="STE"/>
    <property type="match status" value="1"/>
</dbReference>
<dbReference type="AlphaFoldDB" id="A0A316Z3C1"/>
<evidence type="ECO:0000313" key="4">
    <source>
        <dbReference type="EMBL" id="PWN96297.1"/>
    </source>
</evidence>
<evidence type="ECO:0000256" key="2">
    <source>
        <dbReference type="ARBA" id="ARBA00023242"/>
    </source>
</evidence>
<feature type="region of interest" description="Disordered" evidence="3">
    <location>
        <begin position="562"/>
        <end position="616"/>
    </location>
</feature>
<protein>
    <submittedName>
        <fullName evidence="4">Uncharacterized protein</fullName>
    </submittedName>
</protein>
<gene>
    <name evidence="4" type="ORF">FA09DRAFT_340486</name>
</gene>
<dbReference type="PANTHER" id="PTHR47427:SF2">
    <property type="entry name" value="C2H2-TYPE DOMAIN-CONTAINING PROTEIN"/>
    <property type="match status" value="1"/>
</dbReference>
<dbReference type="EMBL" id="KZ819300">
    <property type="protein sequence ID" value="PWN96297.1"/>
    <property type="molecule type" value="Genomic_DNA"/>
</dbReference>
<evidence type="ECO:0000256" key="1">
    <source>
        <dbReference type="ARBA" id="ARBA00004123"/>
    </source>
</evidence>
<evidence type="ECO:0000313" key="5">
    <source>
        <dbReference type="Proteomes" id="UP000245946"/>
    </source>
</evidence>
<dbReference type="GO" id="GO:0003700">
    <property type="term" value="F:DNA-binding transcription factor activity"/>
    <property type="evidence" value="ECO:0007669"/>
    <property type="project" value="InterPro"/>
</dbReference>
<feature type="compositionally biased region" description="Low complexity" evidence="3">
    <location>
        <begin position="599"/>
        <end position="616"/>
    </location>
</feature>
<keyword evidence="5" id="KW-1185">Reference proteome</keyword>
<reference evidence="4 5" key="1">
    <citation type="journal article" date="2018" name="Mol. Biol. Evol.">
        <title>Broad Genomic Sampling Reveals a Smut Pathogenic Ancestry of the Fungal Clade Ustilaginomycotina.</title>
        <authorList>
            <person name="Kijpornyongpan T."/>
            <person name="Mondo S.J."/>
            <person name="Barry K."/>
            <person name="Sandor L."/>
            <person name="Lee J."/>
            <person name="Lipzen A."/>
            <person name="Pangilinan J."/>
            <person name="LaButti K."/>
            <person name="Hainaut M."/>
            <person name="Henrissat B."/>
            <person name="Grigoriev I.V."/>
            <person name="Spatafora J.W."/>
            <person name="Aime M.C."/>
        </authorList>
    </citation>
    <scope>NUCLEOTIDE SEQUENCE [LARGE SCALE GENOMIC DNA]</scope>
    <source>
        <strain evidence="4 5">MCA 4186</strain>
    </source>
</reference>
<name>A0A316Z3C1_9BASI</name>
<dbReference type="RefSeq" id="XP_025596576.1">
    <property type="nucleotide sequence ID" value="XM_025744322.1"/>
</dbReference>
<dbReference type="InterPro" id="IPR052127">
    <property type="entry name" value="STE12_transcription_factor"/>
</dbReference>
<feature type="compositionally biased region" description="Low complexity" evidence="3">
    <location>
        <begin position="241"/>
        <end position="250"/>
    </location>
</feature>
<feature type="region of interest" description="Disordered" evidence="3">
    <location>
        <begin position="200"/>
        <end position="252"/>
    </location>
</feature>
<dbReference type="GO" id="GO:0005634">
    <property type="term" value="C:nucleus"/>
    <property type="evidence" value="ECO:0007669"/>
    <property type="project" value="UniProtKB-SubCell"/>
</dbReference>
<dbReference type="STRING" id="58919.A0A316Z3C1"/>
<dbReference type="GeneID" id="37271866"/>
<dbReference type="PANTHER" id="PTHR47427">
    <property type="entry name" value="PROTEIN STE12"/>
    <property type="match status" value="1"/>
</dbReference>
<feature type="compositionally biased region" description="Low complexity" evidence="3">
    <location>
        <begin position="202"/>
        <end position="217"/>
    </location>
</feature>
<evidence type="ECO:0000256" key="3">
    <source>
        <dbReference type="SAM" id="MobiDB-lite"/>
    </source>
</evidence>
<dbReference type="GO" id="GO:1990527">
    <property type="term" value="C:Tec1p-Ste12p-Dig1p complex"/>
    <property type="evidence" value="ECO:0007669"/>
    <property type="project" value="TreeGrafter"/>
</dbReference>
<dbReference type="GO" id="GO:1990526">
    <property type="term" value="C:Ste12p-Dig1p-Dig2p complex"/>
    <property type="evidence" value="ECO:0007669"/>
    <property type="project" value="TreeGrafter"/>
</dbReference>
<keyword evidence="2" id="KW-0539">Nucleus</keyword>
<feature type="compositionally biased region" description="Low complexity" evidence="3">
    <location>
        <begin position="12"/>
        <end position="26"/>
    </location>
</feature>
<dbReference type="OrthoDB" id="1095242at2759"/>
<comment type="subcellular location">
    <subcellularLocation>
        <location evidence="1">Nucleus</location>
    </subcellularLocation>
</comment>